<dbReference type="Gene3D" id="3.40.50.2300">
    <property type="match status" value="1"/>
</dbReference>
<dbReference type="GO" id="GO:0046685">
    <property type="term" value="P:response to arsenic-containing substance"/>
    <property type="evidence" value="ECO:0007669"/>
    <property type="project" value="UniProtKB-KW"/>
</dbReference>
<dbReference type="Proteomes" id="UP000008136">
    <property type="component" value="Chromosome"/>
</dbReference>
<dbReference type="InterPro" id="IPR023485">
    <property type="entry name" value="Ptyr_pPase"/>
</dbReference>
<dbReference type="OrthoDB" id="295776at2157"/>
<dbReference type="SMART" id="SM00226">
    <property type="entry name" value="LMWPc"/>
    <property type="match status" value="1"/>
</dbReference>
<dbReference type="HOGENOM" id="CLU_071415_3_3_2"/>
<dbReference type="PANTHER" id="PTHR43428">
    <property type="entry name" value="ARSENATE REDUCTASE"/>
    <property type="match status" value="1"/>
</dbReference>
<evidence type="ECO:0000259" key="2">
    <source>
        <dbReference type="SMART" id="SM00226"/>
    </source>
</evidence>
<name>F2KNZ1_ARCVS</name>
<protein>
    <submittedName>
        <fullName evidence="3">Protein tyrosine phosphatase</fullName>
    </submittedName>
</protein>
<dbReference type="SUPFAM" id="SSF52788">
    <property type="entry name" value="Phosphotyrosine protein phosphatases I"/>
    <property type="match status" value="1"/>
</dbReference>
<reference evidence="3 4" key="1">
    <citation type="submission" date="2011-03" db="EMBL/GenBank/DDBJ databases">
        <title>The complete genome of Archaeoglobus veneficus SNP6.</title>
        <authorList>
            <consortium name="US DOE Joint Genome Institute (JGI-PGF)"/>
            <person name="Lucas S."/>
            <person name="Copeland A."/>
            <person name="Lapidus A."/>
            <person name="Bruce D."/>
            <person name="Goodwin L."/>
            <person name="Pitluck S."/>
            <person name="Kyrpides N."/>
            <person name="Mavromatis K."/>
            <person name="Pagani I."/>
            <person name="Ivanova N."/>
            <person name="Mikhailova N."/>
            <person name="Lu M."/>
            <person name="Detter J.C."/>
            <person name="Tapia R."/>
            <person name="Han C."/>
            <person name="Land M."/>
            <person name="Hauser L."/>
            <person name="Markowitz V."/>
            <person name="Cheng J.-F."/>
            <person name="Hugenholtz P."/>
            <person name="Woyke T."/>
            <person name="Wu D."/>
            <person name="Spring S."/>
            <person name="Brambilla E."/>
            <person name="Klenk H.-P."/>
            <person name="Eisen J.A."/>
        </authorList>
    </citation>
    <scope>NUCLEOTIDE SEQUENCE [LARGE SCALE GENOMIC DNA]</scope>
    <source>
        <strain>SNP6</strain>
    </source>
</reference>
<evidence type="ECO:0000313" key="3">
    <source>
        <dbReference type="EMBL" id="AEA46299.1"/>
    </source>
</evidence>
<keyword evidence="4" id="KW-1185">Reference proteome</keyword>
<dbReference type="EMBL" id="CP002588">
    <property type="protein sequence ID" value="AEA46299.1"/>
    <property type="molecule type" value="Genomic_DNA"/>
</dbReference>
<dbReference type="InterPro" id="IPR036196">
    <property type="entry name" value="Ptyr_pPase_sf"/>
</dbReference>
<dbReference type="KEGG" id="ave:Arcve_0263"/>
<sequence length="128" mass="14832">MKKVLFVCVQNTCRSVMAESIFNSLAKEWKAESAGVEKADRLDDTAIEVIWKFGYSVDKERPRGLDEVNIEEYDFVVTVCSESCAAIPHKNVERWNIEDPKGKDIVIYERVFSEIEKRVKELLDRIED</sequence>
<evidence type="ECO:0000313" key="4">
    <source>
        <dbReference type="Proteomes" id="UP000008136"/>
    </source>
</evidence>
<dbReference type="PANTHER" id="PTHR43428:SF1">
    <property type="entry name" value="ARSENATE REDUCTASE"/>
    <property type="match status" value="1"/>
</dbReference>
<dbReference type="STRING" id="693661.Arcve_0263"/>
<accession>F2KNZ1</accession>
<organism evidence="3 4">
    <name type="scientific">Archaeoglobus veneficus (strain DSM 11195 / SNP6)</name>
    <dbReference type="NCBI Taxonomy" id="693661"/>
    <lineage>
        <taxon>Archaea</taxon>
        <taxon>Methanobacteriati</taxon>
        <taxon>Methanobacteriota</taxon>
        <taxon>Archaeoglobi</taxon>
        <taxon>Archaeoglobales</taxon>
        <taxon>Archaeoglobaceae</taxon>
        <taxon>Archaeoglobus</taxon>
    </lineage>
</organism>
<evidence type="ECO:0000256" key="1">
    <source>
        <dbReference type="ARBA" id="ARBA00022849"/>
    </source>
</evidence>
<dbReference type="GeneID" id="10393357"/>
<dbReference type="eggNOG" id="arCOG04425">
    <property type="taxonomic scope" value="Archaea"/>
</dbReference>
<dbReference type="Pfam" id="PF01451">
    <property type="entry name" value="LMWPc"/>
    <property type="match status" value="1"/>
</dbReference>
<proteinExistence type="predicted"/>
<feature type="domain" description="Phosphotyrosine protein phosphatase I" evidence="2">
    <location>
        <begin position="2"/>
        <end position="125"/>
    </location>
</feature>
<dbReference type="AlphaFoldDB" id="F2KNZ1"/>
<dbReference type="RefSeq" id="WP_013682975.1">
    <property type="nucleotide sequence ID" value="NC_015320.1"/>
</dbReference>
<gene>
    <name evidence="3" type="ordered locus">Arcve_0263</name>
</gene>
<keyword evidence="1" id="KW-0059">Arsenical resistance</keyword>